<keyword evidence="3" id="KW-0532">Neurotransmitter transport</keyword>
<dbReference type="GO" id="GO:0006886">
    <property type="term" value="P:intracellular protein transport"/>
    <property type="evidence" value="ECO:0007669"/>
    <property type="project" value="InterPro"/>
</dbReference>
<dbReference type="InterPro" id="IPR045242">
    <property type="entry name" value="Syntaxin"/>
</dbReference>
<evidence type="ECO:0000256" key="3">
    <source>
        <dbReference type="ARBA" id="ARBA00022775"/>
    </source>
</evidence>
<dbReference type="GO" id="GO:0006836">
    <property type="term" value="P:neurotransmitter transport"/>
    <property type="evidence" value="ECO:0007669"/>
    <property type="project" value="UniProtKB-KW"/>
</dbReference>
<keyword evidence="3" id="KW-0813">Transport</keyword>
<dbReference type="GO" id="GO:0000149">
    <property type="term" value="F:SNARE binding"/>
    <property type="evidence" value="ECO:0007669"/>
    <property type="project" value="TreeGrafter"/>
</dbReference>
<dbReference type="InterPro" id="IPR006012">
    <property type="entry name" value="Syntaxin/epimorphin_CS"/>
</dbReference>
<dbReference type="SUPFAM" id="SSF47661">
    <property type="entry name" value="t-snare proteins"/>
    <property type="match status" value="1"/>
</dbReference>
<keyword evidence="8" id="KW-1185">Reference proteome</keyword>
<keyword evidence="5" id="KW-0812">Transmembrane</keyword>
<dbReference type="PROSITE" id="PS50192">
    <property type="entry name" value="T_SNARE"/>
    <property type="match status" value="1"/>
</dbReference>
<evidence type="ECO:0000256" key="4">
    <source>
        <dbReference type="RuleBase" id="RU003858"/>
    </source>
</evidence>
<dbReference type="GO" id="GO:0031201">
    <property type="term" value="C:SNARE complex"/>
    <property type="evidence" value="ECO:0007669"/>
    <property type="project" value="TreeGrafter"/>
</dbReference>
<gene>
    <name evidence="7" type="ORF">ALC57_18029</name>
</gene>
<dbReference type="SMART" id="SM00397">
    <property type="entry name" value="t_SNARE"/>
    <property type="match status" value="1"/>
</dbReference>
<proteinExistence type="inferred from homology"/>
<feature type="domain" description="T-SNARE coiled-coil homology" evidence="6">
    <location>
        <begin position="208"/>
        <end position="270"/>
    </location>
</feature>
<evidence type="ECO:0000313" key="8">
    <source>
        <dbReference type="Proteomes" id="UP000078492"/>
    </source>
</evidence>
<keyword evidence="5" id="KW-1133">Transmembrane helix</keyword>
<name>A0A151ISU6_9HYME</name>
<accession>A0A151ISU6</accession>
<dbReference type="STRING" id="471704.A0A151ISU6"/>
<comment type="similarity">
    <text evidence="2 4">Belongs to the syntaxin family.</text>
</comment>
<reference evidence="7 8" key="1">
    <citation type="submission" date="2015-09" db="EMBL/GenBank/DDBJ databases">
        <title>Trachymyrmex cornetzi WGS genome.</title>
        <authorList>
            <person name="Nygaard S."/>
            <person name="Hu H."/>
            <person name="Boomsma J."/>
            <person name="Zhang G."/>
        </authorList>
    </citation>
    <scope>NUCLEOTIDE SEQUENCE [LARGE SCALE GENOMIC DNA]</scope>
    <source>
        <strain evidence="7">Tcor2-1</strain>
        <tissue evidence="7">Whole body</tissue>
    </source>
</reference>
<dbReference type="SMART" id="SM00503">
    <property type="entry name" value="SynN"/>
    <property type="match status" value="1"/>
</dbReference>
<dbReference type="GO" id="GO:0012505">
    <property type="term" value="C:endomembrane system"/>
    <property type="evidence" value="ECO:0007669"/>
    <property type="project" value="TreeGrafter"/>
</dbReference>
<dbReference type="Proteomes" id="UP000078492">
    <property type="component" value="Unassembled WGS sequence"/>
</dbReference>
<dbReference type="InterPro" id="IPR010989">
    <property type="entry name" value="SNARE"/>
</dbReference>
<dbReference type="InterPro" id="IPR006011">
    <property type="entry name" value="Syntaxin_N"/>
</dbReference>
<protein>
    <submittedName>
        <fullName evidence="7">Syntaxin-12</fullName>
    </submittedName>
</protein>
<dbReference type="PROSITE" id="PS00914">
    <property type="entry name" value="SYNTAXIN"/>
    <property type="match status" value="1"/>
</dbReference>
<feature type="transmembrane region" description="Helical" evidence="5">
    <location>
        <begin position="281"/>
        <end position="301"/>
    </location>
</feature>
<organism evidence="7 8">
    <name type="scientific">Trachymyrmex cornetzi</name>
    <dbReference type="NCBI Taxonomy" id="471704"/>
    <lineage>
        <taxon>Eukaryota</taxon>
        <taxon>Metazoa</taxon>
        <taxon>Ecdysozoa</taxon>
        <taxon>Arthropoda</taxon>
        <taxon>Hexapoda</taxon>
        <taxon>Insecta</taxon>
        <taxon>Pterygota</taxon>
        <taxon>Neoptera</taxon>
        <taxon>Endopterygota</taxon>
        <taxon>Hymenoptera</taxon>
        <taxon>Apocrita</taxon>
        <taxon>Aculeata</taxon>
        <taxon>Formicoidea</taxon>
        <taxon>Formicidae</taxon>
        <taxon>Myrmicinae</taxon>
        <taxon>Trachymyrmex</taxon>
    </lineage>
</organism>
<dbReference type="GO" id="GO:0006906">
    <property type="term" value="P:vesicle fusion"/>
    <property type="evidence" value="ECO:0007669"/>
    <property type="project" value="TreeGrafter"/>
</dbReference>
<evidence type="ECO:0000256" key="1">
    <source>
        <dbReference type="ARBA" id="ARBA00004211"/>
    </source>
</evidence>
<dbReference type="AlphaFoldDB" id="A0A151ISU6"/>
<evidence type="ECO:0000256" key="5">
    <source>
        <dbReference type="SAM" id="Phobius"/>
    </source>
</evidence>
<sequence length="304" mass="34937">MAQRPQNYGSTDQRVDVPEIGFSPTELYSLCENITTNIYTINASWKVLERAYKNIGTSKDNQGLRDKVHVTQSSTNQVVTQISKDIARLTMLMRRGDKQQKLQIEKLTTDFKDALQRYSDMQKSIVEKMKRHILTMTNIENSMDEDNAEETHRLLLVQEQEHRTTQSWNNSNGFRCILDNAVSIEALVIVSANGDLYYGMYRTLEFQHGLLLEREDRIKRIEGDILDVNQIMRELAALVHQQGDTIDTIDNHIENIHGNVELGAQELEKGSNYQSKFRRKVYILLLLAIIVAIVLTVILVIKLS</sequence>
<evidence type="ECO:0000313" key="7">
    <source>
        <dbReference type="EMBL" id="KYN09906.1"/>
    </source>
</evidence>
<evidence type="ECO:0000259" key="6">
    <source>
        <dbReference type="PROSITE" id="PS50192"/>
    </source>
</evidence>
<dbReference type="Gene3D" id="1.20.5.110">
    <property type="match status" value="1"/>
</dbReference>
<evidence type="ECO:0000256" key="2">
    <source>
        <dbReference type="ARBA" id="ARBA00009063"/>
    </source>
</evidence>
<dbReference type="Pfam" id="PF14523">
    <property type="entry name" value="Syntaxin_2"/>
    <property type="match status" value="1"/>
</dbReference>
<keyword evidence="5" id="KW-0472">Membrane</keyword>
<dbReference type="PANTHER" id="PTHR19957">
    <property type="entry name" value="SYNTAXIN"/>
    <property type="match status" value="1"/>
</dbReference>
<dbReference type="EMBL" id="KQ981064">
    <property type="protein sequence ID" value="KYN09906.1"/>
    <property type="molecule type" value="Genomic_DNA"/>
</dbReference>
<dbReference type="CDD" id="cd15847">
    <property type="entry name" value="SNARE_syntaxin7_like"/>
    <property type="match status" value="1"/>
</dbReference>
<dbReference type="InterPro" id="IPR000727">
    <property type="entry name" value="T_SNARE_dom"/>
</dbReference>
<dbReference type="GO" id="GO:0048278">
    <property type="term" value="P:vesicle docking"/>
    <property type="evidence" value="ECO:0007669"/>
    <property type="project" value="TreeGrafter"/>
</dbReference>
<dbReference type="Gene3D" id="1.20.58.70">
    <property type="match status" value="1"/>
</dbReference>
<dbReference type="PANTHER" id="PTHR19957:SF38">
    <property type="entry name" value="LD27581P"/>
    <property type="match status" value="1"/>
</dbReference>
<dbReference type="GO" id="GO:0005484">
    <property type="term" value="F:SNAP receptor activity"/>
    <property type="evidence" value="ECO:0007669"/>
    <property type="project" value="InterPro"/>
</dbReference>
<comment type="subcellular location">
    <subcellularLocation>
        <location evidence="1">Membrane</location>
        <topology evidence="1">Single-pass type IV membrane protein</topology>
    </subcellularLocation>
</comment>
<dbReference type="Pfam" id="PF05739">
    <property type="entry name" value="SNARE"/>
    <property type="match status" value="1"/>
</dbReference>